<evidence type="ECO:0000313" key="3">
    <source>
        <dbReference type="Proteomes" id="UP000198614"/>
    </source>
</evidence>
<accession>A0A1G7W3T9</accession>
<sequence>MADSQDTDAPMATQPARVTVSARPTGGRKAASAETRTTK</sequence>
<reference evidence="2 3" key="1">
    <citation type="submission" date="2016-10" db="EMBL/GenBank/DDBJ databases">
        <authorList>
            <person name="de Groot N.N."/>
        </authorList>
    </citation>
    <scope>NUCLEOTIDE SEQUENCE [LARGE SCALE GENOMIC DNA]</scope>
    <source>
        <strain evidence="2 3">CGMCC 4.1859</strain>
    </source>
</reference>
<dbReference type="EMBL" id="FNAX01000025">
    <property type="protein sequence ID" value="SDG66646.1"/>
    <property type="molecule type" value="Genomic_DNA"/>
</dbReference>
<protein>
    <submittedName>
        <fullName evidence="2">Uncharacterized protein</fullName>
    </submittedName>
</protein>
<dbReference type="Proteomes" id="UP000198614">
    <property type="component" value="Unassembled WGS sequence"/>
</dbReference>
<dbReference type="AlphaFoldDB" id="A0A1G7W3T9"/>
<evidence type="ECO:0000313" key="2">
    <source>
        <dbReference type="EMBL" id="SDG66646.1"/>
    </source>
</evidence>
<feature type="region of interest" description="Disordered" evidence="1">
    <location>
        <begin position="1"/>
        <end position="39"/>
    </location>
</feature>
<name>A0A1G7W3T9_9ACTN</name>
<organism evidence="2 3">
    <name type="scientific">Streptomyces griseoaurantiacus</name>
    <dbReference type="NCBI Taxonomy" id="68213"/>
    <lineage>
        <taxon>Bacteria</taxon>
        <taxon>Bacillati</taxon>
        <taxon>Actinomycetota</taxon>
        <taxon>Actinomycetes</taxon>
        <taxon>Kitasatosporales</taxon>
        <taxon>Streptomycetaceae</taxon>
        <taxon>Streptomyces</taxon>
        <taxon>Streptomyces aurantiacus group</taxon>
    </lineage>
</organism>
<evidence type="ECO:0000256" key="1">
    <source>
        <dbReference type="SAM" id="MobiDB-lite"/>
    </source>
</evidence>
<proteinExistence type="predicted"/>
<gene>
    <name evidence="2" type="ORF">SAMN05216260_12556</name>
</gene>